<evidence type="ECO:0000256" key="8">
    <source>
        <dbReference type="ARBA" id="ARBA00023315"/>
    </source>
</evidence>
<comment type="subcellular location">
    <subcellularLocation>
        <location evidence="1">Cell membrane</location>
        <topology evidence="1">Multi-pass membrane protein</topology>
    </subcellularLocation>
</comment>
<evidence type="ECO:0000256" key="5">
    <source>
        <dbReference type="ARBA" id="ARBA00022692"/>
    </source>
</evidence>
<proteinExistence type="inferred from homology"/>
<dbReference type="Gene3D" id="3.40.50.1110">
    <property type="entry name" value="SGNH hydrolase"/>
    <property type="match status" value="1"/>
</dbReference>
<keyword evidence="6 10" id="KW-1133">Transmembrane helix</keyword>
<dbReference type="CDD" id="cd01840">
    <property type="entry name" value="SGNH_hydrolase_yrhL_like"/>
    <property type="match status" value="1"/>
</dbReference>
<evidence type="ECO:0000256" key="1">
    <source>
        <dbReference type="ARBA" id="ARBA00004651"/>
    </source>
</evidence>
<feature type="transmembrane region" description="Helical" evidence="10">
    <location>
        <begin position="7"/>
        <end position="27"/>
    </location>
</feature>
<protein>
    <submittedName>
        <fullName evidence="12">Acetyltransferase</fullName>
    </submittedName>
</protein>
<gene>
    <name evidence="12" type="ORF">K8V30_09825</name>
</gene>
<feature type="transmembrane region" description="Helical" evidence="10">
    <location>
        <begin position="139"/>
        <end position="158"/>
    </location>
</feature>
<dbReference type="InterPro" id="IPR036514">
    <property type="entry name" value="SGNH_hydro_sf"/>
</dbReference>
<dbReference type="PANTHER" id="PTHR23028">
    <property type="entry name" value="ACETYLTRANSFERASE"/>
    <property type="match status" value="1"/>
</dbReference>
<feature type="transmembrane region" description="Helical" evidence="10">
    <location>
        <begin position="331"/>
        <end position="352"/>
    </location>
</feature>
<evidence type="ECO:0000256" key="10">
    <source>
        <dbReference type="SAM" id="Phobius"/>
    </source>
</evidence>
<dbReference type="PANTHER" id="PTHR23028:SF53">
    <property type="entry name" value="ACYL_TRANSF_3 DOMAIN-CONTAINING PROTEIN"/>
    <property type="match status" value="1"/>
</dbReference>
<dbReference type="AlphaFoldDB" id="A0A921NCP3"/>
<dbReference type="GO" id="GO:0016747">
    <property type="term" value="F:acyltransferase activity, transferring groups other than amino-acyl groups"/>
    <property type="evidence" value="ECO:0007669"/>
    <property type="project" value="InterPro"/>
</dbReference>
<dbReference type="Pfam" id="PF01757">
    <property type="entry name" value="Acyl_transf_3"/>
    <property type="match status" value="1"/>
</dbReference>
<keyword evidence="3" id="KW-1003">Cell membrane</keyword>
<feature type="transmembrane region" description="Helical" evidence="10">
    <location>
        <begin position="203"/>
        <end position="223"/>
    </location>
</feature>
<keyword evidence="7 10" id="KW-0472">Membrane</keyword>
<feature type="coiled-coil region" evidence="9">
    <location>
        <begin position="408"/>
        <end position="449"/>
    </location>
</feature>
<feature type="transmembrane region" description="Helical" evidence="10">
    <location>
        <begin position="33"/>
        <end position="55"/>
    </location>
</feature>
<dbReference type="Proteomes" id="UP000700212">
    <property type="component" value="Unassembled WGS sequence"/>
</dbReference>
<dbReference type="GO" id="GO:0009103">
    <property type="term" value="P:lipopolysaccharide biosynthetic process"/>
    <property type="evidence" value="ECO:0007669"/>
    <property type="project" value="TreeGrafter"/>
</dbReference>
<comment type="similarity">
    <text evidence="2">Belongs to the acyltransferase 3 family.</text>
</comment>
<feature type="transmembrane region" description="Helical" evidence="10">
    <location>
        <begin position="304"/>
        <end position="325"/>
    </location>
</feature>
<dbReference type="InterPro" id="IPR050879">
    <property type="entry name" value="Acyltransferase_3"/>
</dbReference>
<evidence type="ECO:0000256" key="9">
    <source>
        <dbReference type="SAM" id="Coils"/>
    </source>
</evidence>
<reference evidence="12" key="2">
    <citation type="submission" date="2021-09" db="EMBL/GenBank/DDBJ databases">
        <authorList>
            <person name="Gilroy R."/>
        </authorList>
    </citation>
    <scope>NUCLEOTIDE SEQUENCE</scope>
    <source>
        <strain evidence="12">CHK160-4876</strain>
    </source>
</reference>
<feature type="transmembrane region" description="Helical" evidence="10">
    <location>
        <begin position="260"/>
        <end position="283"/>
    </location>
</feature>
<feature type="transmembrane region" description="Helical" evidence="10">
    <location>
        <begin position="373"/>
        <end position="394"/>
    </location>
</feature>
<evidence type="ECO:0000256" key="4">
    <source>
        <dbReference type="ARBA" id="ARBA00022679"/>
    </source>
</evidence>
<evidence type="ECO:0000313" key="13">
    <source>
        <dbReference type="Proteomes" id="UP000700212"/>
    </source>
</evidence>
<evidence type="ECO:0000259" key="11">
    <source>
        <dbReference type="Pfam" id="PF01757"/>
    </source>
</evidence>
<feature type="transmembrane region" description="Helical" evidence="10">
    <location>
        <begin position="76"/>
        <end position="94"/>
    </location>
</feature>
<dbReference type="EMBL" id="DYTV01000131">
    <property type="protein sequence ID" value="HJH11965.1"/>
    <property type="molecule type" value="Genomic_DNA"/>
</dbReference>
<dbReference type="InterPro" id="IPR002656">
    <property type="entry name" value="Acyl_transf_3_dom"/>
</dbReference>
<dbReference type="GO" id="GO:0005886">
    <property type="term" value="C:plasma membrane"/>
    <property type="evidence" value="ECO:0007669"/>
    <property type="project" value="UniProtKB-SubCell"/>
</dbReference>
<keyword evidence="4" id="KW-0808">Transferase</keyword>
<sequence length="612" mass="68726">MRKPKRYIHGLDGLRAISVIAVILYHLNYPIAAGGYLGVTLFFVLSGYLITDLLFQEYQATNQIDFKQFWIRRFRRLLPALYTLLIVVVVWITLFQRSFLTGLREDVFAAIAYVSNWWYIAQDQSYFTKFDAPSVLQHLWSLAVEEQFYIVWPVLVWLGLKAVKEPSRLLLPMTAIMLASLFAMVVMYVPGEDPSRLYFGTDTRLFSIVLGGMLAVLWPSQLFTERMLQRRIRTTFDIIGSVALVAIIASFIFIGEDMTWLYRGGMGAISLVMAVVIAVVVIPDSYLSKVLSIRPLRWVGERSYGIYLWHFPIIILLGGGLGTPLPWPKAVLAVILTFICTVLSWRLVEVPVRYGGLGKLKSFYRNNYKTRKVRLQLMTMAVVLAVFTSGMVVAKSQSAAAAELQYHLEQAAAKQAKVQAKLEKEAKEKALQEAQAEKEEQEAIAAAQQEPTHHVISAIGDSVLLASSEALQSLFTTSYVDAAVGRQVGDATIVIDWMASYGRLGDIVVIALGSNGPFPEGEIDHLIEKIGSERQIFFVNTNVARHWKESVNTTIAKAEMQYDNVHIIDWDKAVAKKDDVFYEDGIHPNQQGAKYYAETVKSTIESVVGKVQ</sequence>
<keyword evidence="9" id="KW-0175">Coiled coil</keyword>
<feature type="transmembrane region" description="Helical" evidence="10">
    <location>
        <begin position="235"/>
        <end position="254"/>
    </location>
</feature>
<dbReference type="SUPFAM" id="SSF52266">
    <property type="entry name" value="SGNH hydrolase"/>
    <property type="match status" value="1"/>
</dbReference>
<organism evidence="12 13">
    <name type="scientific">Metalysinibacillus jejuensis</name>
    <dbReference type="NCBI Taxonomy" id="914327"/>
    <lineage>
        <taxon>Bacteria</taxon>
        <taxon>Bacillati</taxon>
        <taxon>Bacillota</taxon>
        <taxon>Bacilli</taxon>
        <taxon>Bacillales</taxon>
        <taxon>Caryophanaceae</taxon>
        <taxon>Metalysinibacillus</taxon>
    </lineage>
</organism>
<evidence type="ECO:0000256" key="2">
    <source>
        <dbReference type="ARBA" id="ARBA00007400"/>
    </source>
</evidence>
<name>A0A921NCP3_9BACL</name>
<reference evidence="12" key="1">
    <citation type="journal article" date="2021" name="PeerJ">
        <title>Extensive microbial diversity within the chicken gut microbiome revealed by metagenomics and culture.</title>
        <authorList>
            <person name="Gilroy R."/>
            <person name="Ravi A."/>
            <person name="Getino M."/>
            <person name="Pursley I."/>
            <person name="Horton D.L."/>
            <person name="Alikhan N.F."/>
            <person name="Baker D."/>
            <person name="Gharbi K."/>
            <person name="Hall N."/>
            <person name="Watson M."/>
            <person name="Adriaenssens E.M."/>
            <person name="Foster-Nyarko E."/>
            <person name="Jarju S."/>
            <person name="Secka A."/>
            <person name="Antonio M."/>
            <person name="Oren A."/>
            <person name="Chaudhuri R.R."/>
            <person name="La Ragione R."/>
            <person name="Hildebrand F."/>
            <person name="Pallen M.J."/>
        </authorList>
    </citation>
    <scope>NUCLEOTIDE SEQUENCE</scope>
    <source>
        <strain evidence="12">CHK160-4876</strain>
    </source>
</reference>
<keyword evidence="5 10" id="KW-0812">Transmembrane</keyword>
<evidence type="ECO:0000256" key="7">
    <source>
        <dbReference type="ARBA" id="ARBA00023136"/>
    </source>
</evidence>
<feature type="domain" description="Acyltransferase 3" evidence="11">
    <location>
        <begin position="8"/>
        <end position="345"/>
    </location>
</feature>
<evidence type="ECO:0000313" key="12">
    <source>
        <dbReference type="EMBL" id="HJH11965.1"/>
    </source>
</evidence>
<evidence type="ECO:0000256" key="3">
    <source>
        <dbReference type="ARBA" id="ARBA00022475"/>
    </source>
</evidence>
<comment type="caution">
    <text evidence="12">The sequence shown here is derived from an EMBL/GenBank/DDBJ whole genome shotgun (WGS) entry which is preliminary data.</text>
</comment>
<keyword evidence="8" id="KW-0012">Acyltransferase</keyword>
<evidence type="ECO:0000256" key="6">
    <source>
        <dbReference type="ARBA" id="ARBA00022989"/>
    </source>
</evidence>
<accession>A0A921NCP3</accession>
<feature type="transmembrane region" description="Helical" evidence="10">
    <location>
        <begin position="170"/>
        <end position="191"/>
    </location>
</feature>